<dbReference type="EMBL" id="JBHRTN010000004">
    <property type="protein sequence ID" value="MFC3124213.1"/>
    <property type="molecule type" value="Genomic_DNA"/>
</dbReference>
<evidence type="ECO:0000313" key="4">
    <source>
        <dbReference type="Proteomes" id="UP001595593"/>
    </source>
</evidence>
<sequence length="253" mass="27257">MSEDAAAELPCRISLDGCSNLRDLGGYLAADGRRVRRGQVFRASSLAALTAADHGVLAELGLRTVVDLRGDAERERSPSCLPGPPLQVVTLPVEPTVGGSLRNLLERGDATGEDVLSLLRRAYQAYATEKLPRFRALLELIAEADRRPLLFHCTAGKDRTGFAAALLLTALGVPRDTILADYLATNRLWRRERSLPEGTPAAVAEALLSAHAPLLHGALDRALQGYRNEADFLSGAMGFGPERLRSLQDALLE</sequence>
<reference evidence="4" key="1">
    <citation type="journal article" date="2019" name="Int. J. Syst. Evol. Microbiol.">
        <title>The Global Catalogue of Microorganisms (GCM) 10K type strain sequencing project: providing services to taxonomists for standard genome sequencing and annotation.</title>
        <authorList>
            <consortium name="The Broad Institute Genomics Platform"/>
            <consortium name="The Broad Institute Genome Sequencing Center for Infectious Disease"/>
            <person name="Wu L."/>
            <person name="Ma J."/>
        </authorList>
    </citation>
    <scope>NUCLEOTIDE SEQUENCE [LARGE SCALE GENOMIC DNA]</scope>
    <source>
        <strain evidence="4">KCTC 52094</strain>
    </source>
</reference>
<accession>A0ABV7FX25</accession>
<dbReference type="PROSITE" id="PS00383">
    <property type="entry name" value="TYR_PHOSPHATASE_1"/>
    <property type="match status" value="1"/>
</dbReference>
<keyword evidence="4" id="KW-1185">Reference proteome</keyword>
<dbReference type="InterPro" id="IPR029021">
    <property type="entry name" value="Prot-tyrosine_phosphatase-like"/>
</dbReference>
<evidence type="ECO:0000259" key="2">
    <source>
        <dbReference type="PROSITE" id="PS50056"/>
    </source>
</evidence>
<comment type="similarity">
    <text evidence="1">Belongs to the protein-tyrosine phosphatase family.</text>
</comment>
<dbReference type="Gene3D" id="3.90.190.10">
    <property type="entry name" value="Protein tyrosine phosphatase superfamily"/>
    <property type="match status" value="1"/>
</dbReference>
<organism evidence="3 4">
    <name type="scientific">Teichococcus globiformis</name>
    <dbReference type="NCBI Taxonomy" id="2307229"/>
    <lineage>
        <taxon>Bacteria</taxon>
        <taxon>Pseudomonadati</taxon>
        <taxon>Pseudomonadota</taxon>
        <taxon>Alphaproteobacteria</taxon>
        <taxon>Acetobacterales</taxon>
        <taxon>Roseomonadaceae</taxon>
        <taxon>Roseomonas</taxon>
    </lineage>
</organism>
<dbReference type="PANTHER" id="PTHR31126">
    <property type="entry name" value="TYROSINE-PROTEIN PHOSPHATASE"/>
    <property type="match status" value="1"/>
</dbReference>
<feature type="domain" description="Tyrosine specific protein phosphatases" evidence="2">
    <location>
        <begin position="135"/>
        <end position="193"/>
    </location>
</feature>
<gene>
    <name evidence="3" type="ORF">ACFOD4_04000</name>
</gene>
<comment type="caution">
    <text evidence="3">The sequence shown here is derived from an EMBL/GenBank/DDBJ whole genome shotgun (WGS) entry which is preliminary data.</text>
</comment>
<dbReference type="Proteomes" id="UP001595593">
    <property type="component" value="Unassembled WGS sequence"/>
</dbReference>
<dbReference type="Pfam" id="PF13350">
    <property type="entry name" value="Y_phosphatase3"/>
    <property type="match status" value="1"/>
</dbReference>
<protein>
    <submittedName>
        <fullName evidence="3">Tyrosine-protein phosphatase</fullName>
    </submittedName>
</protein>
<proteinExistence type="inferred from homology"/>
<evidence type="ECO:0000256" key="1">
    <source>
        <dbReference type="ARBA" id="ARBA00009580"/>
    </source>
</evidence>
<dbReference type="SUPFAM" id="SSF52799">
    <property type="entry name" value="(Phosphotyrosine protein) phosphatases II"/>
    <property type="match status" value="1"/>
</dbReference>
<dbReference type="RefSeq" id="WP_379594568.1">
    <property type="nucleotide sequence ID" value="NZ_JBHRTN010000004.1"/>
</dbReference>
<dbReference type="InterPro" id="IPR026893">
    <property type="entry name" value="Tyr/Ser_Pase_IphP-type"/>
</dbReference>
<evidence type="ECO:0000313" key="3">
    <source>
        <dbReference type="EMBL" id="MFC3124213.1"/>
    </source>
</evidence>
<dbReference type="PROSITE" id="PS50056">
    <property type="entry name" value="TYR_PHOSPHATASE_2"/>
    <property type="match status" value="1"/>
</dbReference>
<dbReference type="PANTHER" id="PTHR31126:SF1">
    <property type="entry name" value="TYROSINE SPECIFIC PROTEIN PHOSPHATASES DOMAIN-CONTAINING PROTEIN"/>
    <property type="match status" value="1"/>
</dbReference>
<dbReference type="InterPro" id="IPR000387">
    <property type="entry name" value="Tyr_Pase_dom"/>
</dbReference>
<name>A0ABV7FX25_9PROT</name>
<dbReference type="InterPro" id="IPR016130">
    <property type="entry name" value="Tyr_Pase_AS"/>
</dbReference>